<reference evidence="2" key="1">
    <citation type="submission" date="2021-05" db="EMBL/GenBank/DDBJ databases">
        <authorList>
            <person name="Pietrasiak N."/>
            <person name="Ward R."/>
            <person name="Stajich J.E."/>
            <person name="Kurbessoian T."/>
        </authorList>
    </citation>
    <scope>NUCLEOTIDE SEQUENCE</scope>
    <source>
        <strain evidence="2">JT2-VF2</strain>
    </source>
</reference>
<evidence type="ECO:0000313" key="2">
    <source>
        <dbReference type="EMBL" id="MBW4566116.1"/>
    </source>
</evidence>
<accession>A0A951UKJ8</accession>
<dbReference type="EMBL" id="JAHHHN010000060">
    <property type="protein sequence ID" value="MBW4566116.1"/>
    <property type="molecule type" value="Genomic_DNA"/>
</dbReference>
<sequence length="85" mass="9576">MILDDKIVCDRAREHIMMSDEQTSSDLMSKKLNAIIPDETWEALEQIANEEMRTKSQMAAILLGEAIAARGAKKSESQKQEKPEV</sequence>
<gene>
    <name evidence="2" type="ORF">KME32_34605</name>
</gene>
<dbReference type="Proteomes" id="UP000715781">
    <property type="component" value="Unassembled WGS sequence"/>
</dbReference>
<protein>
    <recommendedName>
        <fullName evidence="1">CopG-like ribbon-helix-helix domain-containing protein</fullName>
    </recommendedName>
</protein>
<feature type="domain" description="CopG-like ribbon-helix-helix" evidence="1">
    <location>
        <begin position="29"/>
        <end position="70"/>
    </location>
</feature>
<dbReference type="Pfam" id="PF07878">
    <property type="entry name" value="RHH_5"/>
    <property type="match status" value="1"/>
</dbReference>
<comment type="caution">
    <text evidence="2">The sequence shown here is derived from an EMBL/GenBank/DDBJ whole genome shotgun (WGS) entry which is preliminary data.</text>
</comment>
<evidence type="ECO:0000259" key="1">
    <source>
        <dbReference type="Pfam" id="PF07878"/>
    </source>
</evidence>
<dbReference type="AlphaFoldDB" id="A0A951UKJ8"/>
<reference evidence="2" key="2">
    <citation type="journal article" date="2022" name="Microbiol. Resour. Announc.">
        <title>Metagenome Sequencing to Explore Phylogenomics of Terrestrial Cyanobacteria.</title>
        <authorList>
            <person name="Ward R.D."/>
            <person name="Stajich J.E."/>
            <person name="Johansen J.R."/>
            <person name="Huntemann M."/>
            <person name="Clum A."/>
            <person name="Foster B."/>
            <person name="Foster B."/>
            <person name="Roux S."/>
            <person name="Palaniappan K."/>
            <person name="Varghese N."/>
            <person name="Mukherjee S."/>
            <person name="Reddy T.B.K."/>
            <person name="Daum C."/>
            <person name="Copeland A."/>
            <person name="Chen I.A."/>
            <person name="Ivanova N.N."/>
            <person name="Kyrpides N.C."/>
            <person name="Shapiro N."/>
            <person name="Eloe-Fadrosh E.A."/>
            <person name="Pietrasiak N."/>
        </authorList>
    </citation>
    <scope>NUCLEOTIDE SEQUENCE</scope>
    <source>
        <strain evidence="2">JT2-VF2</strain>
    </source>
</reference>
<name>A0A951UKJ8_9NOST</name>
<dbReference type="InterPro" id="IPR012869">
    <property type="entry name" value="RHH_5"/>
</dbReference>
<organism evidence="2 3">
    <name type="scientific">Mojavia pulchra JT2-VF2</name>
    <dbReference type="NCBI Taxonomy" id="287848"/>
    <lineage>
        <taxon>Bacteria</taxon>
        <taxon>Bacillati</taxon>
        <taxon>Cyanobacteriota</taxon>
        <taxon>Cyanophyceae</taxon>
        <taxon>Nostocales</taxon>
        <taxon>Nostocaceae</taxon>
    </lineage>
</organism>
<proteinExistence type="predicted"/>
<evidence type="ECO:0000313" key="3">
    <source>
        <dbReference type="Proteomes" id="UP000715781"/>
    </source>
</evidence>